<keyword evidence="3" id="KW-1185">Reference proteome</keyword>
<proteinExistence type="predicted"/>
<sequence>MAGKPQPKSGSKGGSKKKKKHSDAQLQPQMKIVTVDTCIACPSQCQRGIRYMEKMSQPGAIGFGVPCILTLK</sequence>
<organism evidence="2 3">
    <name type="scientific">Effusibacillus consociatus</name>
    <dbReference type="NCBI Taxonomy" id="1117041"/>
    <lineage>
        <taxon>Bacteria</taxon>
        <taxon>Bacillati</taxon>
        <taxon>Bacillota</taxon>
        <taxon>Bacilli</taxon>
        <taxon>Bacillales</taxon>
        <taxon>Alicyclobacillaceae</taxon>
        <taxon>Effusibacillus</taxon>
    </lineage>
</organism>
<name>A0ABV9Q2U2_9BACL</name>
<dbReference type="RefSeq" id="WP_380026039.1">
    <property type="nucleotide sequence ID" value="NZ_JBHSHC010000096.1"/>
</dbReference>
<evidence type="ECO:0000256" key="1">
    <source>
        <dbReference type="SAM" id="MobiDB-lite"/>
    </source>
</evidence>
<comment type="caution">
    <text evidence="2">The sequence shown here is derived from an EMBL/GenBank/DDBJ whole genome shotgun (WGS) entry which is preliminary data.</text>
</comment>
<gene>
    <name evidence="2" type="ORF">ACFO8Q_12210</name>
</gene>
<protein>
    <recommendedName>
        <fullName evidence="4">4Fe-4S ferredoxin-type domain-containing protein</fullName>
    </recommendedName>
</protein>
<reference evidence="3" key="1">
    <citation type="journal article" date="2019" name="Int. J. Syst. Evol. Microbiol.">
        <title>The Global Catalogue of Microorganisms (GCM) 10K type strain sequencing project: providing services to taxonomists for standard genome sequencing and annotation.</title>
        <authorList>
            <consortium name="The Broad Institute Genomics Platform"/>
            <consortium name="The Broad Institute Genome Sequencing Center for Infectious Disease"/>
            <person name="Wu L."/>
            <person name="Ma J."/>
        </authorList>
    </citation>
    <scope>NUCLEOTIDE SEQUENCE [LARGE SCALE GENOMIC DNA]</scope>
    <source>
        <strain evidence="3">WYCCWR 12678</strain>
    </source>
</reference>
<accession>A0ABV9Q2U2</accession>
<dbReference type="EMBL" id="JBHSHC010000096">
    <property type="protein sequence ID" value="MFC4768114.1"/>
    <property type="molecule type" value="Genomic_DNA"/>
</dbReference>
<evidence type="ECO:0008006" key="4">
    <source>
        <dbReference type="Google" id="ProtNLM"/>
    </source>
</evidence>
<dbReference type="Proteomes" id="UP001596002">
    <property type="component" value="Unassembled WGS sequence"/>
</dbReference>
<feature type="region of interest" description="Disordered" evidence="1">
    <location>
        <begin position="1"/>
        <end position="26"/>
    </location>
</feature>
<evidence type="ECO:0000313" key="2">
    <source>
        <dbReference type="EMBL" id="MFC4768114.1"/>
    </source>
</evidence>
<evidence type="ECO:0000313" key="3">
    <source>
        <dbReference type="Proteomes" id="UP001596002"/>
    </source>
</evidence>